<dbReference type="InterPro" id="IPR009394">
    <property type="entry name" value="MmcB-like"/>
</dbReference>
<dbReference type="RefSeq" id="WP_211876085.1">
    <property type="nucleotide sequence ID" value="NZ_JAAEDH010000028.1"/>
</dbReference>
<dbReference type="AlphaFoldDB" id="A0AAF1KN71"/>
<organism evidence="1 2">
    <name type="scientific">Plastoroseomonas arctica</name>
    <dbReference type="NCBI Taxonomy" id="1509237"/>
    <lineage>
        <taxon>Bacteria</taxon>
        <taxon>Pseudomonadati</taxon>
        <taxon>Pseudomonadota</taxon>
        <taxon>Alphaproteobacteria</taxon>
        <taxon>Acetobacterales</taxon>
        <taxon>Acetobacteraceae</taxon>
        <taxon>Plastoroseomonas</taxon>
    </lineage>
</organism>
<comment type="caution">
    <text evidence="1">The sequence shown here is derived from an EMBL/GenBank/DDBJ whole genome shotgun (WGS) entry which is preliminary data.</text>
</comment>
<accession>A0AAF1KN71</accession>
<dbReference type="Proteomes" id="UP001196068">
    <property type="component" value="Unassembled WGS sequence"/>
</dbReference>
<dbReference type="Pfam" id="PF06319">
    <property type="entry name" value="MmcB-like"/>
    <property type="match status" value="1"/>
</dbReference>
<dbReference type="PIRSF" id="PIRSF031796">
    <property type="entry name" value="UPC031796"/>
    <property type="match status" value="1"/>
</dbReference>
<evidence type="ECO:0000313" key="2">
    <source>
        <dbReference type="Proteomes" id="UP001196068"/>
    </source>
</evidence>
<gene>
    <name evidence="1" type="ORF">GXW79_19250</name>
</gene>
<name>A0AAF1KN71_9PROT</name>
<evidence type="ECO:0000313" key="1">
    <source>
        <dbReference type="EMBL" id="MBR0657221.1"/>
    </source>
</evidence>
<keyword evidence="2" id="KW-1185">Reference proteome</keyword>
<reference evidence="1" key="2">
    <citation type="journal article" date="2021" name="Syst. Appl. Microbiol.">
        <title>Roseomonas hellenica sp. nov., isolated from roots of wild-growing Alkanna tinctoria.</title>
        <authorList>
            <person name="Rat A."/>
            <person name="Naranjo H.D."/>
            <person name="Lebbe L."/>
            <person name="Cnockaert M."/>
            <person name="Krigas N."/>
            <person name="Grigoriadou K."/>
            <person name="Maloupa E."/>
            <person name="Willems A."/>
        </authorList>
    </citation>
    <scope>NUCLEOTIDE SEQUENCE</scope>
    <source>
        <strain evidence="1">LMG 28251</strain>
    </source>
</reference>
<proteinExistence type="predicted"/>
<protein>
    <submittedName>
        <fullName evidence="1">MmcB family DNA repair protein</fullName>
    </submittedName>
</protein>
<reference evidence="1" key="1">
    <citation type="submission" date="2020-01" db="EMBL/GenBank/DDBJ databases">
        <authorList>
            <person name="Rat A."/>
        </authorList>
    </citation>
    <scope>NUCLEOTIDE SEQUENCE</scope>
    <source>
        <strain evidence="1">LMG 28251</strain>
    </source>
</reference>
<sequence length="158" mass="17507">MDLVLDAPERTRRIHRAAARFCAANGWAPLSEVPLPNGRRADILALLPDGSFRIIEVKSCARDFLTDRKWTEYRDFCDALLFAVDADFPQALLPEDVGLICAASMEDWALLRPPPAHPLAPARRRSMLLRYAMLAGLRASAAADPEAGLLARMALRLE</sequence>
<dbReference type="EMBL" id="JAAEDH010000028">
    <property type="protein sequence ID" value="MBR0657221.1"/>
    <property type="molecule type" value="Genomic_DNA"/>
</dbReference>